<dbReference type="InterPro" id="IPR001650">
    <property type="entry name" value="Helicase_C-like"/>
</dbReference>
<evidence type="ECO:0000313" key="17">
    <source>
        <dbReference type="EMBL" id="RXH74748.1"/>
    </source>
</evidence>
<feature type="short sequence motif" description="Q motif" evidence="11">
    <location>
        <begin position="355"/>
        <end position="383"/>
    </location>
</feature>
<dbReference type="InterPro" id="IPR036322">
    <property type="entry name" value="WD40_repeat_dom_sf"/>
</dbReference>
<dbReference type="Proteomes" id="UP000290289">
    <property type="component" value="Chromosome 15"/>
</dbReference>
<dbReference type="InterPro" id="IPR011545">
    <property type="entry name" value="DEAD/DEAH_box_helicase_dom"/>
</dbReference>
<keyword evidence="4 12" id="KW-0378">Hydrolase</keyword>
<feature type="domain" description="Helicase C-terminal" evidence="15">
    <location>
        <begin position="567"/>
        <end position="728"/>
    </location>
</feature>
<comment type="similarity">
    <text evidence="9">Belongs to the DEAD box helicase family. eIF4A subfamily.</text>
</comment>
<evidence type="ECO:0000256" key="1">
    <source>
        <dbReference type="ARBA" id="ARBA00012552"/>
    </source>
</evidence>
<dbReference type="InterPro" id="IPR014014">
    <property type="entry name" value="RNA_helicase_DEAD_Q_motif"/>
</dbReference>
<evidence type="ECO:0000256" key="11">
    <source>
        <dbReference type="PROSITE-ProRule" id="PRU00552"/>
    </source>
</evidence>
<evidence type="ECO:0000256" key="5">
    <source>
        <dbReference type="ARBA" id="ARBA00022806"/>
    </source>
</evidence>
<accession>A0A498HT56</accession>
<keyword evidence="7" id="KW-0694">RNA-binding</keyword>
<protein>
    <recommendedName>
        <fullName evidence="1">RNA helicase</fullName>
        <ecNumber evidence="1">3.6.4.13</ecNumber>
    </recommendedName>
</protein>
<evidence type="ECO:0000256" key="8">
    <source>
        <dbReference type="ARBA" id="ARBA00022917"/>
    </source>
</evidence>
<feature type="transmembrane region" description="Helical" evidence="13">
    <location>
        <begin position="165"/>
        <end position="183"/>
    </location>
</feature>
<proteinExistence type="inferred from homology"/>
<dbReference type="InterPro" id="IPR000629">
    <property type="entry name" value="RNA-helicase_DEAD-box_CS"/>
</dbReference>
<dbReference type="FunFam" id="3.40.50.300:FF:000089">
    <property type="entry name" value="Eukaryotic initiation factor 4A-II"/>
    <property type="match status" value="1"/>
</dbReference>
<keyword evidence="13" id="KW-0472">Membrane</keyword>
<dbReference type="PROSITE" id="PS51195">
    <property type="entry name" value="Q_MOTIF"/>
    <property type="match status" value="1"/>
</dbReference>
<feature type="domain" description="DEAD-box RNA helicase Q" evidence="16">
    <location>
        <begin position="355"/>
        <end position="383"/>
    </location>
</feature>
<evidence type="ECO:0000256" key="12">
    <source>
        <dbReference type="RuleBase" id="RU000492"/>
    </source>
</evidence>
<evidence type="ECO:0000259" key="14">
    <source>
        <dbReference type="PROSITE" id="PS51192"/>
    </source>
</evidence>
<dbReference type="GO" id="GO:0005524">
    <property type="term" value="F:ATP binding"/>
    <property type="evidence" value="ECO:0007669"/>
    <property type="project" value="UniProtKB-KW"/>
</dbReference>
<dbReference type="GO" id="GO:0003743">
    <property type="term" value="F:translation initiation factor activity"/>
    <property type="evidence" value="ECO:0007669"/>
    <property type="project" value="UniProtKB-KW"/>
</dbReference>
<dbReference type="GO" id="GO:0016787">
    <property type="term" value="F:hydrolase activity"/>
    <property type="evidence" value="ECO:0007669"/>
    <property type="project" value="UniProtKB-KW"/>
</dbReference>
<keyword evidence="6 12" id="KW-0067">ATP-binding</keyword>
<dbReference type="PROSITE" id="PS51194">
    <property type="entry name" value="HELICASE_CTER"/>
    <property type="match status" value="1"/>
</dbReference>
<dbReference type="PROSITE" id="PS51192">
    <property type="entry name" value="HELICASE_ATP_BIND_1"/>
    <property type="match status" value="1"/>
</dbReference>
<dbReference type="STRING" id="3750.A0A498HT56"/>
<dbReference type="Pfam" id="PF00270">
    <property type="entry name" value="DEAD"/>
    <property type="match status" value="1"/>
</dbReference>
<reference evidence="17 18" key="1">
    <citation type="submission" date="2018-10" db="EMBL/GenBank/DDBJ databases">
        <title>A high-quality apple genome assembly.</title>
        <authorList>
            <person name="Hu J."/>
        </authorList>
    </citation>
    <scope>NUCLEOTIDE SEQUENCE [LARGE SCALE GENOMIC DNA]</scope>
    <source>
        <strain evidence="18">cv. HFTH1</strain>
        <tissue evidence="17">Young leaf</tissue>
    </source>
</reference>
<evidence type="ECO:0000256" key="10">
    <source>
        <dbReference type="ARBA" id="ARBA00047984"/>
    </source>
</evidence>
<dbReference type="EMBL" id="RDQH01000341">
    <property type="protein sequence ID" value="RXH74748.1"/>
    <property type="molecule type" value="Genomic_DNA"/>
</dbReference>
<keyword evidence="13" id="KW-0812">Transmembrane</keyword>
<dbReference type="SUPFAM" id="SSF52540">
    <property type="entry name" value="P-loop containing nucleoside triphosphate hydrolases"/>
    <property type="match status" value="1"/>
</dbReference>
<dbReference type="CDD" id="cd17939">
    <property type="entry name" value="DEADc_EIF4A"/>
    <property type="match status" value="1"/>
</dbReference>
<dbReference type="GO" id="GO:0003724">
    <property type="term" value="F:RNA helicase activity"/>
    <property type="evidence" value="ECO:0007669"/>
    <property type="project" value="UniProtKB-EC"/>
</dbReference>
<feature type="domain" description="Helicase ATP-binding" evidence="14">
    <location>
        <begin position="386"/>
        <end position="556"/>
    </location>
</feature>
<name>A0A498HT56_MALDO</name>
<keyword evidence="18" id="KW-1185">Reference proteome</keyword>
<dbReference type="Pfam" id="PF00271">
    <property type="entry name" value="Helicase_C"/>
    <property type="match status" value="1"/>
</dbReference>
<evidence type="ECO:0000256" key="6">
    <source>
        <dbReference type="ARBA" id="ARBA00022840"/>
    </source>
</evidence>
<evidence type="ECO:0000256" key="13">
    <source>
        <dbReference type="SAM" id="Phobius"/>
    </source>
</evidence>
<evidence type="ECO:0000256" key="7">
    <source>
        <dbReference type="ARBA" id="ARBA00022884"/>
    </source>
</evidence>
<dbReference type="InterPro" id="IPR027417">
    <property type="entry name" value="P-loop_NTPase"/>
</dbReference>
<dbReference type="SUPFAM" id="SSF50978">
    <property type="entry name" value="WD40 repeat-like"/>
    <property type="match status" value="1"/>
</dbReference>
<dbReference type="Gene3D" id="3.40.50.300">
    <property type="entry name" value="P-loop containing nucleotide triphosphate hydrolases"/>
    <property type="match status" value="2"/>
</dbReference>
<keyword evidence="3 12" id="KW-0547">Nucleotide-binding</keyword>
<comment type="catalytic activity">
    <reaction evidence="10">
        <text>ATP + H2O = ADP + phosphate + H(+)</text>
        <dbReference type="Rhea" id="RHEA:13065"/>
        <dbReference type="ChEBI" id="CHEBI:15377"/>
        <dbReference type="ChEBI" id="CHEBI:15378"/>
        <dbReference type="ChEBI" id="CHEBI:30616"/>
        <dbReference type="ChEBI" id="CHEBI:43474"/>
        <dbReference type="ChEBI" id="CHEBI:456216"/>
        <dbReference type="EC" id="3.6.4.13"/>
    </reaction>
</comment>
<dbReference type="CDD" id="cd18787">
    <property type="entry name" value="SF2_C_DEAD"/>
    <property type="match status" value="1"/>
</dbReference>
<dbReference type="SMART" id="SM00487">
    <property type="entry name" value="DEXDc"/>
    <property type="match status" value="1"/>
</dbReference>
<evidence type="ECO:0000259" key="16">
    <source>
        <dbReference type="PROSITE" id="PS51195"/>
    </source>
</evidence>
<evidence type="ECO:0000259" key="15">
    <source>
        <dbReference type="PROSITE" id="PS51194"/>
    </source>
</evidence>
<evidence type="ECO:0000256" key="2">
    <source>
        <dbReference type="ARBA" id="ARBA00022540"/>
    </source>
</evidence>
<evidence type="ECO:0000256" key="4">
    <source>
        <dbReference type="ARBA" id="ARBA00022801"/>
    </source>
</evidence>
<evidence type="ECO:0000256" key="3">
    <source>
        <dbReference type="ARBA" id="ARBA00022741"/>
    </source>
</evidence>
<keyword evidence="8" id="KW-0648">Protein biosynthesis</keyword>
<keyword evidence="2" id="KW-0396">Initiation factor</keyword>
<dbReference type="InterPro" id="IPR015943">
    <property type="entry name" value="WD40/YVTN_repeat-like_dom_sf"/>
</dbReference>
<keyword evidence="5 12" id="KW-0347">Helicase</keyword>
<sequence>MLRDFHQAQLNFLPSATKSTTRCGDATNWDEEVYRESILKEREIQTRSVWAQSLNPSPETVVVASSYGSVSSYSIPFLISKLPLGFSNVKAPHCGDDGQIQRWRWKDCEELCVPLHLQGKHVKPVLDLVNPQHKGPWGALSPIPENNALAVDNKVCRFSSPMRDAFFLLLVILASIAGMWYAFVQGKRSSQMTFKGHAYYVHSVVARNSTNQACSSGQSLSVWNLLASECISRVSTRASIQDVVFDENQVLAVGAERLLCRYDINGAILSKMQCAPQSAFSISLHPSGVIAVGGYGGLVDVMSQFGSHLCTFGCRFMAAAPEGSQFDTRQYDTKMSELLATDGQEFFTSYDEVYDSFDAMGLQENLLRGIYAYGFEKPSAIQQRGIVPFCKGLDVIQQAQSGTGKTATFCSGILQQLDYSLTECQALVLAPTRELAQQIEKVMRALGDYLGVRVHACVGGTSVREDQRILSNGVHVVVGTPGRVFDMLRRQSLRPDSIKMFVLDEADEMLSRGFKDQIYDIFQLLPSKIQVGVFSATMPPEALEITRKFMNKPVRILVKRDELTLEGIKQFYVNVDKEEWKLETLCDLYETLAITQSVIFVNTRRKVDWLTDKMRSRDHTVSATHGDMDQNTRDIIMREFRSGSSRVLITTDLLARGIDVQQVSLVINYDLPTQPENYLHRIGRSGRFGRKGVAINFVTKDDERMLFDIQKFYNVVVEELPSNVADLL</sequence>
<dbReference type="SMART" id="SM00490">
    <property type="entry name" value="HELICc"/>
    <property type="match status" value="1"/>
</dbReference>
<dbReference type="PROSITE" id="PS00039">
    <property type="entry name" value="DEAD_ATP_HELICASE"/>
    <property type="match status" value="1"/>
</dbReference>
<dbReference type="GO" id="GO:0003723">
    <property type="term" value="F:RNA binding"/>
    <property type="evidence" value="ECO:0007669"/>
    <property type="project" value="UniProtKB-KW"/>
</dbReference>
<evidence type="ECO:0000313" key="18">
    <source>
        <dbReference type="Proteomes" id="UP000290289"/>
    </source>
</evidence>
<evidence type="ECO:0000256" key="9">
    <source>
        <dbReference type="ARBA" id="ARBA00024352"/>
    </source>
</evidence>
<organism evidence="17 18">
    <name type="scientific">Malus domestica</name>
    <name type="common">Apple</name>
    <name type="synonym">Pyrus malus</name>
    <dbReference type="NCBI Taxonomy" id="3750"/>
    <lineage>
        <taxon>Eukaryota</taxon>
        <taxon>Viridiplantae</taxon>
        <taxon>Streptophyta</taxon>
        <taxon>Embryophyta</taxon>
        <taxon>Tracheophyta</taxon>
        <taxon>Spermatophyta</taxon>
        <taxon>Magnoliopsida</taxon>
        <taxon>eudicotyledons</taxon>
        <taxon>Gunneridae</taxon>
        <taxon>Pentapetalae</taxon>
        <taxon>rosids</taxon>
        <taxon>fabids</taxon>
        <taxon>Rosales</taxon>
        <taxon>Rosaceae</taxon>
        <taxon>Amygdaloideae</taxon>
        <taxon>Maleae</taxon>
        <taxon>Malus</taxon>
    </lineage>
</organism>
<dbReference type="FunFam" id="3.40.50.300:FF:000031">
    <property type="entry name" value="Eukaryotic initiation factor 4A-III"/>
    <property type="match status" value="1"/>
</dbReference>
<dbReference type="EC" id="3.6.4.13" evidence="1"/>
<dbReference type="InterPro" id="IPR014001">
    <property type="entry name" value="Helicase_ATP-bd"/>
</dbReference>
<gene>
    <name evidence="17" type="ORF">DVH24_029469</name>
</gene>
<comment type="caution">
    <text evidence="17">The sequence shown here is derived from an EMBL/GenBank/DDBJ whole genome shotgun (WGS) entry which is preliminary data.</text>
</comment>
<keyword evidence="13" id="KW-1133">Transmembrane helix</keyword>
<dbReference type="AlphaFoldDB" id="A0A498HT56"/>
<dbReference type="Gene3D" id="2.130.10.10">
    <property type="entry name" value="YVTN repeat-like/Quinoprotein amine dehydrogenase"/>
    <property type="match status" value="1"/>
</dbReference>
<dbReference type="PANTHER" id="PTHR47958">
    <property type="entry name" value="ATP-DEPENDENT RNA HELICASE DBP3"/>
    <property type="match status" value="1"/>
</dbReference>